<organism evidence="1 2">
    <name type="scientific">Ambrosiozyma monospora</name>
    <name type="common">Yeast</name>
    <name type="synonym">Endomycopsis monosporus</name>
    <dbReference type="NCBI Taxonomy" id="43982"/>
    <lineage>
        <taxon>Eukaryota</taxon>
        <taxon>Fungi</taxon>
        <taxon>Dikarya</taxon>
        <taxon>Ascomycota</taxon>
        <taxon>Saccharomycotina</taxon>
        <taxon>Pichiomycetes</taxon>
        <taxon>Pichiales</taxon>
        <taxon>Pichiaceae</taxon>
        <taxon>Ambrosiozyma</taxon>
    </lineage>
</organism>
<evidence type="ECO:0000313" key="2">
    <source>
        <dbReference type="Proteomes" id="UP001165064"/>
    </source>
</evidence>
<feature type="non-terminal residue" evidence="1">
    <location>
        <position position="183"/>
    </location>
</feature>
<sequence>MPALIMNRVIAYIEISDIKTIGVICLSAFMMYVINACVAFIITYATPIPKSKNNRWVGGAILAGIMQNVSDLPIAYLQATPMFTDDQINKGTAYVIIWLAMYIVAQFNCGLFRLVETDFKPVPPDLESGEKSDQKQDNSTDNHSDDSTETANHEKKEEKDITQNTTKLQQTPPQQTAQPPSIV</sequence>
<proteinExistence type="predicted"/>
<dbReference type="EMBL" id="BSXS01018401">
    <property type="protein sequence ID" value="GMF12723.1"/>
    <property type="molecule type" value="Genomic_DNA"/>
</dbReference>
<keyword evidence="2" id="KW-1185">Reference proteome</keyword>
<dbReference type="Proteomes" id="UP001165064">
    <property type="component" value="Unassembled WGS sequence"/>
</dbReference>
<protein>
    <submittedName>
        <fullName evidence="1">Unnamed protein product</fullName>
    </submittedName>
</protein>
<name>A0ACB5UCY2_AMBMO</name>
<comment type="caution">
    <text evidence="1">The sequence shown here is derived from an EMBL/GenBank/DDBJ whole genome shotgun (WGS) entry which is preliminary data.</text>
</comment>
<accession>A0ACB5UCY2</accession>
<gene>
    <name evidence="1" type="ORF">Amon02_001340800</name>
</gene>
<reference evidence="1" key="1">
    <citation type="submission" date="2023-04" db="EMBL/GenBank/DDBJ databases">
        <title>Ambrosiozyma monospora NBRC 10751.</title>
        <authorList>
            <person name="Ichikawa N."/>
            <person name="Sato H."/>
            <person name="Tonouchi N."/>
        </authorList>
    </citation>
    <scope>NUCLEOTIDE SEQUENCE</scope>
    <source>
        <strain evidence="1">NBRC 10751</strain>
    </source>
</reference>
<evidence type="ECO:0000313" key="1">
    <source>
        <dbReference type="EMBL" id="GMF12723.1"/>
    </source>
</evidence>